<gene>
    <name evidence="2" type="ORF">AURDEDRAFT_22803</name>
</gene>
<protein>
    <recommendedName>
        <fullName evidence="1">HAT C-terminal dimerisation domain-containing protein</fullName>
    </recommendedName>
</protein>
<feature type="domain" description="HAT C-terminal dimerisation" evidence="1">
    <location>
        <begin position="178"/>
        <end position="226"/>
    </location>
</feature>
<dbReference type="Proteomes" id="UP000006514">
    <property type="component" value="Unassembled WGS sequence"/>
</dbReference>
<sequence>IKRHLEPLAIAANATQSDCARLDIITVMLVALRHYFASTPDLNARAVAAVLASLERRWAKVDQDIFILAVIFNPYLRTSCFADDSPFTVPMNIVQMAEAAFTRFYRTAPCDDFQTQLIDYLTLRGTWTADAMKLKSQKQRAKASGVEVNLITLWRLWTPISRSSTAGDASLPSSGTGQLALLATRILSMVPNSAAVERIFSVFGFVHSKHRNRLSKAKVRKIVQVRTD</sequence>
<evidence type="ECO:0000259" key="1">
    <source>
        <dbReference type="Pfam" id="PF05699"/>
    </source>
</evidence>
<accession>J0WQZ7</accession>
<name>J0WQZ7_AURST</name>
<dbReference type="GO" id="GO:0046983">
    <property type="term" value="F:protein dimerization activity"/>
    <property type="evidence" value="ECO:0007669"/>
    <property type="project" value="InterPro"/>
</dbReference>
<proteinExistence type="predicted"/>
<dbReference type="InterPro" id="IPR008906">
    <property type="entry name" value="HATC_C_dom"/>
</dbReference>
<dbReference type="KEGG" id="adl:AURDEDRAFT_22803"/>
<reference evidence="3" key="1">
    <citation type="journal article" date="2012" name="Science">
        <title>The Paleozoic origin of enzymatic lignin decomposition reconstructed from 31 fungal genomes.</title>
        <authorList>
            <person name="Floudas D."/>
            <person name="Binder M."/>
            <person name="Riley R."/>
            <person name="Barry K."/>
            <person name="Blanchette R.A."/>
            <person name="Henrissat B."/>
            <person name="Martinez A.T."/>
            <person name="Otillar R."/>
            <person name="Spatafora J.W."/>
            <person name="Yadav J.S."/>
            <person name="Aerts A."/>
            <person name="Benoit I."/>
            <person name="Boyd A."/>
            <person name="Carlson A."/>
            <person name="Copeland A."/>
            <person name="Coutinho P.M."/>
            <person name="de Vries R.P."/>
            <person name="Ferreira P."/>
            <person name="Findley K."/>
            <person name="Foster B."/>
            <person name="Gaskell J."/>
            <person name="Glotzer D."/>
            <person name="Gorecki P."/>
            <person name="Heitman J."/>
            <person name="Hesse C."/>
            <person name="Hori C."/>
            <person name="Igarashi K."/>
            <person name="Jurgens J.A."/>
            <person name="Kallen N."/>
            <person name="Kersten P."/>
            <person name="Kohler A."/>
            <person name="Kuees U."/>
            <person name="Kumar T.K.A."/>
            <person name="Kuo A."/>
            <person name="LaButti K."/>
            <person name="Larrondo L.F."/>
            <person name="Lindquist E."/>
            <person name="Ling A."/>
            <person name="Lombard V."/>
            <person name="Lucas S."/>
            <person name="Lundell T."/>
            <person name="Martin R."/>
            <person name="McLaughlin D.J."/>
            <person name="Morgenstern I."/>
            <person name="Morin E."/>
            <person name="Murat C."/>
            <person name="Nagy L.G."/>
            <person name="Nolan M."/>
            <person name="Ohm R.A."/>
            <person name="Patyshakuliyeva A."/>
            <person name="Rokas A."/>
            <person name="Ruiz-Duenas F.J."/>
            <person name="Sabat G."/>
            <person name="Salamov A."/>
            <person name="Samejima M."/>
            <person name="Schmutz J."/>
            <person name="Slot J.C."/>
            <person name="St John F."/>
            <person name="Stenlid J."/>
            <person name="Sun H."/>
            <person name="Sun S."/>
            <person name="Syed K."/>
            <person name="Tsang A."/>
            <person name="Wiebenga A."/>
            <person name="Young D."/>
            <person name="Pisabarro A."/>
            <person name="Eastwood D.C."/>
            <person name="Martin F."/>
            <person name="Cullen D."/>
            <person name="Grigoriev I.V."/>
            <person name="Hibbett D.S."/>
        </authorList>
    </citation>
    <scope>NUCLEOTIDE SEQUENCE [LARGE SCALE GENOMIC DNA]</scope>
    <source>
        <strain evidence="3">TFB10046</strain>
    </source>
</reference>
<dbReference type="InParanoid" id="J0WQZ7"/>
<dbReference type="SUPFAM" id="SSF53098">
    <property type="entry name" value="Ribonuclease H-like"/>
    <property type="match status" value="1"/>
</dbReference>
<evidence type="ECO:0000313" key="3">
    <source>
        <dbReference type="Proteomes" id="UP000006514"/>
    </source>
</evidence>
<feature type="non-terminal residue" evidence="2">
    <location>
        <position position="1"/>
    </location>
</feature>
<feature type="non-terminal residue" evidence="2">
    <location>
        <position position="228"/>
    </location>
</feature>
<keyword evidence="3" id="KW-1185">Reference proteome</keyword>
<dbReference type="EMBL" id="JH687961">
    <property type="protein sequence ID" value="EJD34335.1"/>
    <property type="molecule type" value="Genomic_DNA"/>
</dbReference>
<dbReference type="AlphaFoldDB" id="J0WQZ7"/>
<dbReference type="Pfam" id="PF05699">
    <property type="entry name" value="Dimer_Tnp_hAT"/>
    <property type="match status" value="1"/>
</dbReference>
<dbReference type="InterPro" id="IPR012337">
    <property type="entry name" value="RNaseH-like_sf"/>
</dbReference>
<evidence type="ECO:0000313" key="2">
    <source>
        <dbReference type="EMBL" id="EJD34335.1"/>
    </source>
</evidence>
<dbReference type="OrthoDB" id="2423954at2759"/>
<organism evidence="2 3">
    <name type="scientific">Auricularia subglabra (strain TFB-10046 / SS5)</name>
    <name type="common">White-rot fungus</name>
    <name type="synonym">Auricularia delicata (strain TFB10046)</name>
    <dbReference type="NCBI Taxonomy" id="717982"/>
    <lineage>
        <taxon>Eukaryota</taxon>
        <taxon>Fungi</taxon>
        <taxon>Dikarya</taxon>
        <taxon>Basidiomycota</taxon>
        <taxon>Agaricomycotina</taxon>
        <taxon>Agaricomycetes</taxon>
        <taxon>Auriculariales</taxon>
        <taxon>Auriculariaceae</taxon>
        <taxon>Auricularia</taxon>
    </lineage>
</organism>